<organism evidence="2 3">
    <name type="scientific">Rhizodiscina lignyota</name>
    <dbReference type="NCBI Taxonomy" id="1504668"/>
    <lineage>
        <taxon>Eukaryota</taxon>
        <taxon>Fungi</taxon>
        <taxon>Dikarya</taxon>
        <taxon>Ascomycota</taxon>
        <taxon>Pezizomycotina</taxon>
        <taxon>Dothideomycetes</taxon>
        <taxon>Pleosporomycetidae</taxon>
        <taxon>Aulographales</taxon>
        <taxon>Rhizodiscinaceae</taxon>
        <taxon>Rhizodiscina</taxon>
    </lineage>
</organism>
<evidence type="ECO:0000256" key="1">
    <source>
        <dbReference type="SAM" id="MobiDB-lite"/>
    </source>
</evidence>
<comment type="caution">
    <text evidence="2">The sequence shown here is derived from an EMBL/GenBank/DDBJ whole genome shotgun (WGS) entry which is preliminary data.</text>
</comment>
<sequence length="375" mass="41623">MASISPEAADRRKKLLEYVGDVDTSSPFQLTVSIGIDRARLPITDGRKFIELQTKAMDLQDEIAAHICSRNNTKVAECMALMADVLLDLACMNGEQLYRIGRQCRPDDEVLPSTAKLLVDNCLVNGIGPQNPPCINCWLPHGFSLSCLNVYKILQAVPLEQPVPRRLHPYTVWVPKSALPTATPDSKGDVPSHTDKDTTSEIDGGTALLRDTGSGSEPEGDAPAPKRRKTSKDATALQLQCQDGICKHLILQKGQSPSDDTMIAHTKAGKQVTLRKANMVKDANVFDDEGAQVIGLDGERHYIYFSITNQKAKFQLHPKQTPDTNWQELSTLARWKQVMALPDAYFAFCRSRNMNIKRKFCNGNQHQPSLSRWAK</sequence>
<feature type="compositionally biased region" description="Basic and acidic residues" evidence="1">
    <location>
        <begin position="186"/>
        <end position="199"/>
    </location>
</feature>
<protein>
    <submittedName>
        <fullName evidence="2">Uncharacterized protein</fullName>
    </submittedName>
</protein>
<proteinExistence type="predicted"/>
<reference evidence="2" key="1">
    <citation type="journal article" date="2020" name="Stud. Mycol.">
        <title>101 Dothideomycetes genomes: a test case for predicting lifestyles and emergence of pathogens.</title>
        <authorList>
            <person name="Haridas S."/>
            <person name="Albert R."/>
            <person name="Binder M."/>
            <person name="Bloem J."/>
            <person name="Labutti K."/>
            <person name="Salamov A."/>
            <person name="Andreopoulos B."/>
            <person name="Baker S."/>
            <person name="Barry K."/>
            <person name="Bills G."/>
            <person name="Bluhm B."/>
            <person name="Cannon C."/>
            <person name="Castanera R."/>
            <person name="Culley D."/>
            <person name="Daum C."/>
            <person name="Ezra D."/>
            <person name="Gonzalez J."/>
            <person name="Henrissat B."/>
            <person name="Kuo A."/>
            <person name="Liang C."/>
            <person name="Lipzen A."/>
            <person name="Lutzoni F."/>
            <person name="Magnuson J."/>
            <person name="Mondo S."/>
            <person name="Nolan M."/>
            <person name="Ohm R."/>
            <person name="Pangilinan J."/>
            <person name="Park H.-J."/>
            <person name="Ramirez L."/>
            <person name="Alfaro M."/>
            <person name="Sun H."/>
            <person name="Tritt A."/>
            <person name="Yoshinaga Y."/>
            <person name="Zwiers L.-H."/>
            <person name="Turgeon B."/>
            <person name="Goodwin S."/>
            <person name="Spatafora J."/>
            <person name="Crous P."/>
            <person name="Grigoriev I."/>
        </authorList>
    </citation>
    <scope>NUCLEOTIDE SEQUENCE</scope>
    <source>
        <strain evidence="2">CBS 133067</strain>
    </source>
</reference>
<dbReference type="Proteomes" id="UP000799772">
    <property type="component" value="Unassembled WGS sequence"/>
</dbReference>
<evidence type="ECO:0000313" key="2">
    <source>
        <dbReference type="EMBL" id="KAF2100602.1"/>
    </source>
</evidence>
<feature type="region of interest" description="Disordered" evidence="1">
    <location>
        <begin position="179"/>
        <end position="234"/>
    </location>
</feature>
<accession>A0A9P4MAQ9</accession>
<keyword evidence="3" id="KW-1185">Reference proteome</keyword>
<dbReference type="EMBL" id="ML978124">
    <property type="protein sequence ID" value="KAF2100602.1"/>
    <property type="molecule type" value="Genomic_DNA"/>
</dbReference>
<dbReference type="AlphaFoldDB" id="A0A9P4MAQ9"/>
<evidence type="ECO:0000313" key="3">
    <source>
        <dbReference type="Proteomes" id="UP000799772"/>
    </source>
</evidence>
<gene>
    <name evidence="2" type="ORF">NA57DRAFT_74204</name>
</gene>
<name>A0A9P4MAQ9_9PEZI</name>